<dbReference type="Proteomes" id="UP001219518">
    <property type="component" value="Unassembled WGS sequence"/>
</dbReference>
<feature type="compositionally biased region" description="Polar residues" evidence="1">
    <location>
        <begin position="375"/>
        <end position="387"/>
    </location>
</feature>
<reference evidence="2" key="1">
    <citation type="submission" date="2021-07" db="EMBL/GenBank/DDBJ databases">
        <authorList>
            <person name="Catto M.A."/>
            <person name="Jacobson A."/>
            <person name="Kennedy G."/>
            <person name="Labadie P."/>
            <person name="Hunt B.G."/>
            <person name="Srinivasan R."/>
        </authorList>
    </citation>
    <scope>NUCLEOTIDE SEQUENCE</scope>
    <source>
        <strain evidence="2">PL_HMW_Pooled</strain>
        <tissue evidence="2">Head</tissue>
    </source>
</reference>
<name>A0AAE1HYW8_9NEOP</name>
<protein>
    <submittedName>
        <fullName evidence="2">Leucine-rich repeat-containing protein 42</fullName>
    </submittedName>
</protein>
<proteinExistence type="predicted"/>
<keyword evidence="3" id="KW-1185">Reference proteome</keyword>
<accession>A0AAE1HYW8</accession>
<evidence type="ECO:0000313" key="3">
    <source>
        <dbReference type="Proteomes" id="UP001219518"/>
    </source>
</evidence>
<evidence type="ECO:0000313" key="2">
    <source>
        <dbReference type="EMBL" id="KAK3929756.1"/>
    </source>
</evidence>
<sequence length="775" mass="88919">STWRELFASEEENEANIFYEQLLLKSSLRGTLEDRLQFKAAELLHELYEYTTQTTIDSVIKGVDCLSEIDLDILQSKFCQAARKSNSNSLSLDEISKTINGLRHSSLFEGLQNRKLFDKYLEKKKWLVPPKQIALSNREVLRKDNTVQKIPLEFGYVVGFLPMIEKLLNLPEVLHCIDNPKPSEDGSFASPLDGYYYKNHPVVQKHQGPILAFGTYVDDARLPDTASSKPLNGRFFYWNLLNIYPELRSSTRAIHLLFCAQAEHIKAYGFDKFLEDYREGIQRLSSEEGVTFRVMGKNRTFHGIHLYSSGDNPASANLAGFKESHFAELMCRQRMGTKPEVYLFLMENDFPLRSKESHIEHLKEIEAYQKLPPSEQKQSKNPSVSSGVNSKSLFLEINGCDVTKQFPQDLMHDVIHGTLKLEIVSLPNHVINEKKSIDLETVNNRIKKFSKYFGVNKPSAIEHVHIKNQNLRLSAAETLALANMLPFVLLETDDLSVGLKSVCDKENLNCYILRLNLLNLQMSTKFTIQDVENLRKMTRNHHKLFLKCYPGSEIPKLHFEIHLPTQVLLFGPLRQHWCFRFEGKHAEFKRVWKICHNSINVYHTLSSRHQTKQAAEMMISIDGDKGPYLKTANSRGVPKNKKCGDIIKEHQELLLEVFKLPSNPPCFDQYEYIIFNGVHYAERDAFVLDFVNCVPIIGEIIKIFGHQESIAFIYAKLVAEEYEHKLNAFKVKQTGELGVALTSSIVHHQNVPYIKSINAQFVLITCNSFLSVFLQ</sequence>
<feature type="non-terminal residue" evidence="2">
    <location>
        <position position="1"/>
    </location>
</feature>
<organism evidence="2 3">
    <name type="scientific">Frankliniella fusca</name>
    <dbReference type="NCBI Taxonomy" id="407009"/>
    <lineage>
        <taxon>Eukaryota</taxon>
        <taxon>Metazoa</taxon>
        <taxon>Ecdysozoa</taxon>
        <taxon>Arthropoda</taxon>
        <taxon>Hexapoda</taxon>
        <taxon>Insecta</taxon>
        <taxon>Pterygota</taxon>
        <taxon>Neoptera</taxon>
        <taxon>Paraneoptera</taxon>
        <taxon>Thysanoptera</taxon>
        <taxon>Terebrantia</taxon>
        <taxon>Thripoidea</taxon>
        <taxon>Thripidae</taxon>
        <taxon>Frankliniella</taxon>
    </lineage>
</organism>
<evidence type="ECO:0000256" key="1">
    <source>
        <dbReference type="SAM" id="MobiDB-lite"/>
    </source>
</evidence>
<dbReference type="AlphaFoldDB" id="A0AAE1HYW8"/>
<comment type="caution">
    <text evidence="2">The sequence shown here is derived from an EMBL/GenBank/DDBJ whole genome shotgun (WGS) entry which is preliminary data.</text>
</comment>
<reference evidence="2" key="2">
    <citation type="journal article" date="2023" name="BMC Genomics">
        <title>Pest status, molecular evolution, and epigenetic factors derived from the genome assembly of Frankliniella fusca, a thysanopteran phytovirus vector.</title>
        <authorList>
            <person name="Catto M.A."/>
            <person name="Labadie P.E."/>
            <person name="Jacobson A.L."/>
            <person name="Kennedy G.G."/>
            <person name="Srinivasan R."/>
            <person name="Hunt B.G."/>
        </authorList>
    </citation>
    <scope>NUCLEOTIDE SEQUENCE</scope>
    <source>
        <strain evidence="2">PL_HMW_Pooled</strain>
    </source>
</reference>
<gene>
    <name evidence="2" type="ORF">KUF71_019597</name>
</gene>
<feature type="region of interest" description="Disordered" evidence="1">
    <location>
        <begin position="368"/>
        <end position="387"/>
    </location>
</feature>
<dbReference type="EMBL" id="JAHWGI010001403">
    <property type="protein sequence ID" value="KAK3929756.1"/>
    <property type="molecule type" value="Genomic_DNA"/>
</dbReference>